<keyword evidence="1" id="KW-0472">Membrane</keyword>
<evidence type="ECO:0000256" key="1">
    <source>
        <dbReference type="SAM" id="Phobius"/>
    </source>
</evidence>
<feature type="transmembrane region" description="Helical" evidence="1">
    <location>
        <begin position="184"/>
        <end position="213"/>
    </location>
</feature>
<accession>A0ABW7C8Q1</accession>
<reference evidence="3" key="1">
    <citation type="journal article" date="2024" name="Algal Res.">
        <title>Biochemical, toxicological and genomic investigation of a high-biomass producing Limnothrix strain isolated from Italian shallow drinking water reservoir.</title>
        <authorList>
            <person name="Simonazzi M."/>
            <person name="Shishido T.K."/>
            <person name="Delbaje E."/>
            <person name="Wahlsten M."/>
            <person name="Fewer D.P."/>
            <person name="Sivonen K."/>
            <person name="Pezzolesi L."/>
            <person name="Pistocchi R."/>
        </authorList>
    </citation>
    <scope>NUCLEOTIDE SEQUENCE [LARGE SCALE GENOMIC DNA]</scope>
    <source>
        <strain evidence="3">LRLZ20PSL1</strain>
    </source>
</reference>
<dbReference type="GO" id="GO:0016757">
    <property type="term" value="F:glycosyltransferase activity"/>
    <property type="evidence" value="ECO:0007669"/>
    <property type="project" value="UniProtKB-KW"/>
</dbReference>
<sequence>MLVGVGVVLRFSHLETKVYWGDEVFTSFRIAGYTLAEVNRELLDERPRTVAELQATYQQPHAQRSMNDTIRSLAEDDPQHPPFFYIFARVWEQILGSELGTKRAFAAFCSLLLIPASAGIAVELFGSQLAGWIAAAMVSLSPFHLLYAQEMREYGLWAAMIALSGWLLLRALRTGGAWAWVGWSLSLTLLLYTHLFSVLIAGGYCLVATYWLWRSSQSVSADQSTLTRSSSAANPSAITEQVALANSPPAPLPRQWQSFGISTFSAGVLFLPWIVATLQNLSTISRTNGFTAQAVSFNTLLYNWWLNLARPFADWEPTGQILSNPIAAQATVLGIAILVAISFWNLAYRQPLLSRLLLWAMMGSQGLALVILDLSQGGFRSTIIRYLAPCYLGLQLTITGYLSTLLLSKTIPDRPDQQAHHSSKFLFIKQNIDQSIHHMHRRLIAYSLLAILLTAGGSSCAMILTANTWWNKQGSYAIPPLAQVIKDYESPWIIAYDTMPRMFSLSYHLNSRVVMQFIHAQSPVNVPPNYDLLLFRSSLEVRDRLQRSGWQLDRQFQTNTIYPYLSPLNEQAQLWLDSAQRNSLLP</sequence>
<dbReference type="Proteomes" id="UP001604335">
    <property type="component" value="Unassembled WGS sequence"/>
</dbReference>
<keyword evidence="1" id="KW-0812">Transmembrane</keyword>
<comment type="caution">
    <text evidence="2">The sequence shown here is derived from an EMBL/GenBank/DDBJ whole genome shotgun (WGS) entry which is preliminary data.</text>
</comment>
<dbReference type="EMBL" id="JAZAQF010000049">
    <property type="protein sequence ID" value="MFG3817558.1"/>
    <property type="molecule type" value="Genomic_DNA"/>
</dbReference>
<gene>
    <name evidence="2" type="ORF">VPK24_07905</name>
</gene>
<feature type="transmembrane region" description="Helical" evidence="1">
    <location>
        <begin position="386"/>
        <end position="407"/>
    </location>
</feature>
<evidence type="ECO:0000313" key="2">
    <source>
        <dbReference type="EMBL" id="MFG3817558.1"/>
    </source>
</evidence>
<feature type="transmembrane region" description="Helical" evidence="1">
    <location>
        <begin position="356"/>
        <end position="374"/>
    </location>
</feature>
<feature type="transmembrane region" description="Helical" evidence="1">
    <location>
        <begin position="129"/>
        <end position="148"/>
    </location>
</feature>
<dbReference type="EC" id="2.4.-.-" evidence="2"/>
<feature type="transmembrane region" description="Helical" evidence="1">
    <location>
        <begin position="256"/>
        <end position="276"/>
    </location>
</feature>
<proteinExistence type="predicted"/>
<feature type="transmembrane region" description="Helical" evidence="1">
    <location>
        <begin position="104"/>
        <end position="122"/>
    </location>
</feature>
<feature type="transmembrane region" description="Helical" evidence="1">
    <location>
        <begin position="154"/>
        <end position="172"/>
    </location>
</feature>
<name>A0ABW7C8Q1_9CYAN</name>
<dbReference type="RefSeq" id="WP_393011970.1">
    <property type="nucleotide sequence ID" value="NZ_JAZAQF010000049.1"/>
</dbReference>
<feature type="transmembrane region" description="Helical" evidence="1">
    <location>
        <begin position="326"/>
        <end position="344"/>
    </location>
</feature>
<organism evidence="2 3">
    <name type="scientific">Limnothrix redekei LRLZ20PSL1</name>
    <dbReference type="NCBI Taxonomy" id="3112953"/>
    <lineage>
        <taxon>Bacteria</taxon>
        <taxon>Bacillati</taxon>
        <taxon>Cyanobacteriota</taxon>
        <taxon>Cyanophyceae</taxon>
        <taxon>Pseudanabaenales</taxon>
        <taxon>Pseudanabaenaceae</taxon>
        <taxon>Limnothrix</taxon>
    </lineage>
</organism>
<keyword evidence="2" id="KW-0328">Glycosyltransferase</keyword>
<keyword evidence="3" id="KW-1185">Reference proteome</keyword>
<evidence type="ECO:0000313" key="3">
    <source>
        <dbReference type="Proteomes" id="UP001604335"/>
    </source>
</evidence>
<keyword evidence="2" id="KW-0808">Transferase</keyword>
<feature type="transmembrane region" description="Helical" evidence="1">
    <location>
        <begin position="443"/>
        <end position="470"/>
    </location>
</feature>
<protein>
    <submittedName>
        <fullName evidence="2">Glycosyltransferase family 39 protein</fullName>
        <ecNumber evidence="2">2.4.-.-</ecNumber>
    </submittedName>
</protein>
<keyword evidence="1" id="KW-1133">Transmembrane helix</keyword>